<dbReference type="PANTHER" id="PTHR20883:SF48">
    <property type="entry name" value="ECTOINE DIOXYGENASE"/>
    <property type="match status" value="1"/>
</dbReference>
<keyword evidence="3" id="KW-1185">Reference proteome</keyword>
<accession>A0A4Z0P3M0</accession>
<evidence type="ECO:0000313" key="3">
    <source>
        <dbReference type="Proteomes" id="UP000298337"/>
    </source>
</evidence>
<sequence length="299" mass="33298">MRKNEQFTGNAEPQNGHVELVETSRVLTLPQHPLPHSSGRSGWGVKSNEAVEMLRQAQHDVLVHAAQQLAELGHATLPDVFSPEEVSSLLQTIETVESNSANFRRSQDVFAIRNLLREIPQLREQLLTPKLRTVLAALFPEVRPHLTKAIYFDKPAGSNWLVAWHQDVMISVDRRMEIPGYGPWTSKGGDVTVLPPREVLESIVTLRLHLDDCDATNGALRVVPNSHRHGVIPNDQHPAYTPAAVTCEVPAGGLMLMQPLTLHASNRSTSARPRRVIHLEFSTAELPGGLAWRERQEIE</sequence>
<protein>
    <submittedName>
        <fullName evidence="2">Phytanoyl-CoA dioxygenase</fullName>
    </submittedName>
</protein>
<dbReference type="SUPFAM" id="SSF51197">
    <property type="entry name" value="Clavaminate synthase-like"/>
    <property type="match status" value="1"/>
</dbReference>
<reference evidence="2 3" key="1">
    <citation type="submission" date="2019-04" db="EMBL/GenBank/DDBJ databases">
        <authorList>
            <person name="Feng G."/>
            <person name="Zhang J."/>
            <person name="Zhu H."/>
        </authorList>
    </citation>
    <scope>NUCLEOTIDE SEQUENCE [LARGE SCALE GENOMIC DNA]</scope>
    <source>
        <strain evidence="2 3">92R-1</strain>
    </source>
</reference>
<dbReference type="AlphaFoldDB" id="A0A4Z0P3M0"/>
<dbReference type="Proteomes" id="UP000298337">
    <property type="component" value="Unassembled WGS sequence"/>
</dbReference>
<comment type="cofactor">
    <cofactor evidence="1">
        <name>Fe(2+)</name>
        <dbReference type="ChEBI" id="CHEBI:29033"/>
    </cofactor>
</comment>
<dbReference type="Pfam" id="PF05721">
    <property type="entry name" value="PhyH"/>
    <property type="match status" value="1"/>
</dbReference>
<comment type="caution">
    <text evidence="2">The sequence shown here is derived from an EMBL/GenBank/DDBJ whole genome shotgun (WGS) entry which is preliminary data.</text>
</comment>
<proteinExistence type="predicted"/>
<evidence type="ECO:0000256" key="1">
    <source>
        <dbReference type="ARBA" id="ARBA00001954"/>
    </source>
</evidence>
<dbReference type="RefSeq" id="WP_135435047.1">
    <property type="nucleotide sequence ID" value="NZ_SRLA01000003.1"/>
</dbReference>
<organism evidence="2 3">
    <name type="scientific">Hymenobacter fodinae</name>
    <dbReference type="NCBI Taxonomy" id="2510796"/>
    <lineage>
        <taxon>Bacteria</taxon>
        <taxon>Pseudomonadati</taxon>
        <taxon>Bacteroidota</taxon>
        <taxon>Cytophagia</taxon>
        <taxon>Cytophagales</taxon>
        <taxon>Hymenobacteraceae</taxon>
        <taxon>Hymenobacter</taxon>
    </lineage>
</organism>
<dbReference type="GO" id="GO:0016706">
    <property type="term" value="F:2-oxoglutarate-dependent dioxygenase activity"/>
    <property type="evidence" value="ECO:0007669"/>
    <property type="project" value="UniProtKB-ARBA"/>
</dbReference>
<name>A0A4Z0P3M0_9BACT</name>
<dbReference type="GO" id="GO:0005506">
    <property type="term" value="F:iron ion binding"/>
    <property type="evidence" value="ECO:0007669"/>
    <property type="project" value="UniProtKB-ARBA"/>
</dbReference>
<dbReference type="PANTHER" id="PTHR20883">
    <property type="entry name" value="PHYTANOYL-COA DIOXYGENASE DOMAIN CONTAINING 1"/>
    <property type="match status" value="1"/>
</dbReference>
<dbReference type="EMBL" id="SRLA01000003">
    <property type="protein sequence ID" value="TGE06255.1"/>
    <property type="molecule type" value="Genomic_DNA"/>
</dbReference>
<dbReference type="Gene3D" id="2.60.120.620">
    <property type="entry name" value="q2cbj1_9rhob like domain"/>
    <property type="match status" value="1"/>
</dbReference>
<keyword evidence="2" id="KW-0223">Dioxygenase</keyword>
<keyword evidence="2" id="KW-0560">Oxidoreductase</keyword>
<dbReference type="InterPro" id="IPR008775">
    <property type="entry name" value="Phytyl_CoA_dOase-like"/>
</dbReference>
<evidence type="ECO:0000313" key="2">
    <source>
        <dbReference type="EMBL" id="TGE06255.1"/>
    </source>
</evidence>
<gene>
    <name evidence="2" type="ORF">EU556_15490</name>
</gene>
<dbReference type="OrthoDB" id="9791262at2"/>